<sequence>MPSPANVFNLNSSHIHVSYATGALGSKAGLTYHDAHQTLQFNEQDIRKVTTDLGDELTVTLHRTEDVGSTTFTLIIPTVALEVNQHINVHTIGITSMHQRPFAPVWHGQLDSYIVVKLHGTASSQPF</sequence>
<protein>
    <submittedName>
        <fullName evidence="1">Uncharacterized protein</fullName>
    </submittedName>
</protein>
<proteinExistence type="predicted"/>
<dbReference type="AlphaFoldDB" id="A0A1R4H1V2"/>
<dbReference type="RefSeq" id="WP_087145918.1">
    <property type="nucleotide sequence ID" value="NZ_FUKJ01000050.1"/>
</dbReference>
<dbReference type="EMBL" id="FUKJ01000050">
    <property type="protein sequence ID" value="SJM90030.1"/>
    <property type="molecule type" value="Genomic_DNA"/>
</dbReference>
<dbReference type="Proteomes" id="UP000195442">
    <property type="component" value="Unassembled WGS sequence"/>
</dbReference>
<reference evidence="2" key="1">
    <citation type="submission" date="2017-02" db="EMBL/GenBank/DDBJ databases">
        <authorList>
            <person name="Daims H."/>
        </authorList>
    </citation>
    <scope>NUCLEOTIDE SEQUENCE [LARGE SCALE GENOMIC DNA]</scope>
</reference>
<name>A0A1R4H1V2_9GAMM</name>
<gene>
    <name evidence="1" type="ORF">CRENPOLYSF2_1430005</name>
</gene>
<evidence type="ECO:0000313" key="2">
    <source>
        <dbReference type="Proteomes" id="UP000195442"/>
    </source>
</evidence>
<keyword evidence="2" id="KW-1185">Reference proteome</keyword>
<organism evidence="1 2">
    <name type="scientific">Crenothrix polyspora</name>
    <dbReference type="NCBI Taxonomy" id="360316"/>
    <lineage>
        <taxon>Bacteria</taxon>
        <taxon>Pseudomonadati</taxon>
        <taxon>Pseudomonadota</taxon>
        <taxon>Gammaproteobacteria</taxon>
        <taxon>Methylococcales</taxon>
        <taxon>Crenotrichaceae</taxon>
        <taxon>Crenothrix</taxon>
    </lineage>
</organism>
<accession>A0A1R4H1V2</accession>
<evidence type="ECO:0000313" key="1">
    <source>
        <dbReference type="EMBL" id="SJM90030.1"/>
    </source>
</evidence>
<dbReference type="OrthoDB" id="8450247at2"/>